<organism evidence="2 3">
    <name type="scientific">Pleuronectes platessa</name>
    <name type="common">European plaice</name>
    <dbReference type="NCBI Taxonomy" id="8262"/>
    <lineage>
        <taxon>Eukaryota</taxon>
        <taxon>Metazoa</taxon>
        <taxon>Chordata</taxon>
        <taxon>Craniata</taxon>
        <taxon>Vertebrata</taxon>
        <taxon>Euteleostomi</taxon>
        <taxon>Actinopterygii</taxon>
        <taxon>Neopterygii</taxon>
        <taxon>Teleostei</taxon>
        <taxon>Neoteleostei</taxon>
        <taxon>Acanthomorphata</taxon>
        <taxon>Carangaria</taxon>
        <taxon>Pleuronectiformes</taxon>
        <taxon>Pleuronectoidei</taxon>
        <taxon>Pleuronectidae</taxon>
        <taxon>Pleuronectes</taxon>
    </lineage>
</organism>
<sequence length="112" mass="12257">MPEQEGHTGLCAGLVTIDALLTGAPDWRLKTREKEKEAFDETTAMLECRAEGERRQKEHRCFALSPPLAPSTSPSLAARGSLAGGSQEHGRCDMDSWSLHLSGPQKIDYLGY</sequence>
<feature type="compositionally biased region" description="Low complexity" evidence="1">
    <location>
        <begin position="64"/>
        <end position="78"/>
    </location>
</feature>
<protein>
    <submittedName>
        <fullName evidence="2">Uncharacterized protein</fullName>
    </submittedName>
</protein>
<dbReference type="Proteomes" id="UP001153269">
    <property type="component" value="Unassembled WGS sequence"/>
</dbReference>
<feature type="region of interest" description="Disordered" evidence="1">
    <location>
        <begin position="64"/>
        <end position="97"/>
    </location>
</feature>
<proteinExistence type="predicted"/>
<gene>
    <name evidence="2" type="ORF">PLEPLA_LOCUS18529</name>
</gene>
<evidence type="ECO:0000313" key="3">
    <source>
        <dbReference type="Proteomes" id="UP001153269"/>
    </source>
</evidence>
<evidence type="ECO:0000313" key="2">
    <source>
        <dbReference type="EMBL" id="CAB1430547.1"/>
    </source>
</evidence>
<evidence type="ECO:0000256" key="1">
    <source>
        <dbReference type="SAM" id="MobiDB-lite"/>
    </source>
</evidence>
<comment type="caution">
    <text evidence="2">The sequence shown here is derived from an EMBL/GenBank/DDBJ whole genome shotgun (WGS) entry which is preliminary data.</text>
</comment>
<accession>A0A9N7YKQ1</accession>
<name>A0A9N7YKQ1_PLEPL</name>
<keyword evidence="3" id="KW-1185">Reference proteome</keyword>
<dbReference type="EMBL" id="CADEAL010001242">
    <property type="protein sequence ID" value="CAB1430547.1"/>
    <property type="molecule type" value="Genomic_DNA"/>
</dbReference>
<dbReference type="AlphaFoldDB" id="A0A9N7YKQ1"/>
<reference evidence="2" key="1">
    <citation type="submission" date="2020-03" db="EMBL/GenBank/DDBJ databases">
        <authorList>
            <person name="Weist P."/>
        </authorList>
    </citation>
    <scope>NUCLEOTIDE SEQUENCE</scope>
</reference>